<dbReference type="SUPFAM" id="SSF57667">
    <property type="entry name" value="beta-beta-alpha zinc fingers"/>
    <property type="match status" value="1"/>
</dbReference>
<dbReference type="InterPro" id="IPR036236">
    <property type="entry name" value="Znf_C2H2_sf"/>
</dbReference>
<dbReference type="InterPro" id="IPR051059">
    <property type="entry name" value="VerF-like"/>
</dbReference>
<dbReference type="PROSITE" id="PS50157">
    <property type="entry name" value="ZINC_FINGER_C2H2_2"/>
    <property type="match status" value="2"/>
</dbReference>
<evidence type="ECO:0000256" key="1">
    <source>
        <dbReference type="ARBA" id="ARBA00004123"/>
    </source>
</evidence>
<feature type="region of interest" description="Disordered" evidence="8">
    <location>
        <begin position="131"/>
        <end position="219"/>
    </location>
</feature>
<reference evidence="11 12" key="1">
    <citation type="submission" date="2019-06" db="EMBL/GenBank/DDBJ databases">
        <authorList>
            <person name="Palmer J.M."/>
        </authorList>
    </citation>
    <scope>NUCLEOTIDE SEQUENCE [LARGE SCALE GENOMIC DNA]</scope>
    <source>
        <strain evidence="11 12">TWF703</strain>
    </source>
</reference>
<dbReference type="EMBL" id="WIQZ01000010">
    <property type="protein sequence ID" value="KAF3142757.1"/>
    <property type="molecule type" value="Genomic_DNA"/>
</dbReference>
<keyword evidence="4 7" id="KW-0863">Zinc-finger</keyword>
<proteinExistence type="predicted"/>
<evidence type="ECO:0000256" key="5">
    <source>
        <dbReference type="ARBA" id="ARBA00022833"/>
    </source>
</evidence>
<dbReference type="PANTHER" id="PTHR40626:SF11">
    <property type="entry name" value="ZINC FINGER PROTEIN YPR022C"/>
    <property type="match status" value="1"/>
</dbReference>
<comment type="subcellular location">
    <subcellularLocation>
        <location evidence="1">Nucleus</location>
    </subcellularLocation>
</comment>
<feature type="compositionally biased region" description="Low complexity" evidence="8">
    <location>
        <begin position="154"/>
        <end position="182"/>
    </location>
</feature>
<dbReference type="SMART" id="SM00355">
    <property type="entry name" value="ZnF_C2H2"/>
    <property type="match status" value="2"/>
</dbReference>
<evidence type="ECO:0000259" key="9">
    <source>
        <dbReference type="PROSITE" id="PS50048"/>
    </source>
</evidence>
<name>A0A7C8P2C2_ORBOL</name>
<dbReference type="PANTHER" id="PTHR40626">
    <property type="entry name" value="MIP31509P"/>
    <property type="match status" value="1"/>
</dbReference>
<dbReference type="Pfam" id="PF04082">
    <property type="entry name" value="Fungal_trans"/>
    <property type="match status" value="1"/>
</dbReference>
<dbReference type="InterPro" id="IPR007219">
    <property type="entry name" value="XnlR_reg_dom"/>
</dbReference>
<dbReference type="GO" id="GO:0005634">
    <property type="term" value="C:nucleus"/>
    <property type="evidence" value="ECO:0007669"/>
    <property type="project" value="UniProtKB-SubCell"/>
</dbReference>
<evidence type="ECO:0000256" key="8">
    <source>
        <dbReference type="SAM" id="MobiDB-lite"/>
    </source>
</evidence>
<dbReference type="GO" id="GO:0000978">
    <property type="term" value="F:RNA polymerase II cis-regulatory region sequence-specific DNA binding"/>
    <property type="evidence" value="ECO:0007669"/>
    <property type="project" value="InterPro"/>
</dbReference>
<sequence length="736" mass="81321">MGPAQMMSSSSNNNTSTATPFLCSLCPTSKSFTRKAHLERHIRTHHSVGSPLNCHFCSKEFRRSDLLKEHHIRCEFRGDRPIPVGIVGRKRRACDRCSQRKISCTGQIPCDRCITAGVVCEKTSPPAGGISVIGGGSGSGSGSGSGNGNGGSGIDTSQQQLSLSWQTTLTTSSTGTAGSQGTPRGSELDSSVPEEESDDEADNIDDDGNGSDPPDLRGSIEYLLNGQSQGSLGFVQVFPLSATPDEEDSDSPITNGISVPTTATAIPITISSVPQPTPFDMDFSLNYDASILPDIDLNMLFGEMGYLMNIGLEPNALWDPHLFSEHSSPATTTDLDVYDAHASFLRPELFKVVQSFQLPEGSPEYRRAVETVESVTGDLLQRFTNSFFRHWHKHGPIIHIPSYSPSTCATVLILAMCCIGGLYVKDAGEIRRCRGLLDIAEVYIFGRDYLKNEYEFCAYSTGNSSGKTYKDIDWEDFEKLQAAYLMIVVQTWAGHKIAKRRIRQQRFARVVELARQLRLPSAHHTHPPASPADFRAWVRTETAIRLQNIMLTMDCAFVIFNNCTPRISGTEIEQLDLPCASASFSAASFAQLMAIPSPPVRGVKVMKTLRMSFVTPWPTMPVLTTMDLFVTVHVLYVLLTLDLSSQITPTPTSLAAMRQGIDFWMKSWNAARHRYQESDWKSLGLERTSDRYWVLVKAVFLAFEKDIKEGRRRGLCARSDIDESGQHLKEFLAKRK</sequence>
<dbReference type="Gene3D" id="3.30.160.60">
    <property type="entry name" value="Classic Zinc Finger"/>
    <property type="match status" value="1"/>
</dbReference>
<organism evidence="11 12">
    <name type="scientific">Orbilia oligospora</name>
    <name type="common">Nematode-trapping fungus</name>
    <name type="synonym">Arthrobotrys oligospora</name>
    <dbReference type="NCBI Taxonomy" id="2813651"/>
    <lineage>
        <taxon>Eukaryota</taxon>
        <taxon>Fungi</taxon>
        <taxon>Dikarya</taxon>
        <taxon>Ascomycota</taxon>
        <taxon>Pezizomycotina</taxon>
        <taxon>Orbiliomycetes</taxon>
        <taxon>Orbiliales</taxon>
        <taxon>Orbiliaceae</taxon>
        <taxon>Orbilia</taxon>
    </lineage>
</organism>
<feature type="domain" description="Zn(2)-C6 fungal-type" evidence="9">
    <location>
        <begin position="93"/>
        <end position="120"/>
    </location>
</feature>
<evidence type="ECO:0000313" key="12">
    <source>
        <dbReference type="Proteomes" id="UP000480548"/>
    </source>
</evidence>
<dbReference type="SMART" id="SM00066">
    <property type="entry name" value="GAL4"/>
    <property type="match status" value="1"/>
</dbReference>
<evidence type="ECO:0008006" key="13">
    <source>
        <dbReference type="Google" id="ProtNLM"/>
    </source>
</evidence>
<comment type="caution">
    <text evidence="11">The sequence shown here is derived from an EMBL/GenBank/DDBJ whole genome shotgun (WGS) entry which is preliminary data.</text>
</comment>
<evidence type="ECO:0000259" key="10">
    <source>
        <dbReference type="PROSITE" id="PS50157"/>
    </source>
</evidence>
<dbReference type="Pfam" id="PF00172">
    <property type="entry name" value="Zn_clus"/>
    <property type="match status" value="1"/>
</dbReference>
<feature type="domain" description="C2H2-type" evidence="10">
    <location>
        <begin position="21"/>
        <end position="51"/>
    </location>
</feature>
<evidence type="ECO:0000313" key="11">
    <source>
        <dbReference type="EMBL" id="KAF3142757.1"/>
    </source>
</evidence>
<gene>
    <name evidence="11" type="ORF">TWF703_000260</name>
</gene>
<dbReference type="GO" id="GO:0006351">
    <property type="term" value="P:DNA-templated transcription"/>
    <property type="evidence" value="ECO:0007669"/>
    <property type="project" value="InterPro"/>
</dbReference>
<keyword evidence="3" id="KW-0677">Repeat</keyword>
<keyword evidence="2" id="KW-0479">Metal-binding</keyword>
<dbReference type="InterPro" id="IPR001138">
    <property type="entry name" value="Zn2Cys6_DnaBD"/>
</dbReference>
<dbReference type="PROSITE" id="PS50048">
    <property type="entry name" value="ZN2_CY6_FUNGAL_2"/>
    <property type="match status" value="1"/>
</dbReference>
<dbReference type="GO" id="GO:0000981">
    <property type="term" value="F:DNA-binding transcription factor activity, RNA polymerase II-specific"/>
    <property type="evidence" value="ECO:0007669"/>
    <property type="project" value="InterPro"/>
</dbReference>
<dbReference type="InterPro" id="IPR036864">
    <property type="entry name" value="Zn2-C6_fun-type_DNA-bd_sf"/>
</dbReference>
<protein>
    <recommendedName>
        <fullName evidence="13">Zn(2)-C6 fungal-type domain-containing protein</fullName>
    </recommendedName>
</protein>
<feature type="compositionally biased region" description="Acidic residues" evidence="8">
    <location>
        <begin position="192"/>
        <end position="209"/>
    </location>
</feature>
<dbReference type="PROSITE" id="PS00463">
    <property type="entry name" value="ZN2_CY6_FUNGAL_1"/>
    <property type="match status" value="1"/>
</dbReference>
<dbReference type="CDD" id="cd12148">
    <property type="entry name" value="fungal_TF_MHR"/>
    <property type="match status" value="1"/>
</dbReference>
<evidence type="ECO:0000256" key="3">
    <source>
        <dbReference type="ARBA" id="ARBA00022737"/>
    </source>
</evidence>
<dbReference type="SUPFAM" id="SSF57701">
    <property type="entry name" value="Zn2/Cys6 DNA-binding domain"/>
    <property type="match status" value="1"/>
</dbReference>
<evidence type="ECO:0000256" key="6">
    <source>
        <dbReference type="ARBA" id="ARBA00023242"/>
    </source>
</evidence>
<dbReference type="Proteomes" id="UP000480548">
    <property type="component" value="Unassembled WGS sequence"/>
</dbReference>
<keyword evidence="5" id="KW-0862">Zinc</keyword>
<dbReference type="GO" id="GO:0008270">
    <property type="term" value="F:zinc ion binding"/>
    <property type="evidence" value="ECO:0007669"/>
    <property type="project" value="UniProtKB-KW"/>
</dbReference>
<dbReference type="AlphaFoldDB" id="A0A7C8P2C2"/>
<dbReference type="CDD" id="cd00067">
    <property type="entry name" value="GAL4"/>
    <property type="match status" value="1"/>
</dbReference>
<feature type="domain" description="C2H2-type" evidence="10">
    <location>
        <begin position="52"/>
        <end position="81"/>
    </location>
</feature>
<dbReference type="InterPro" id="IPR013087">
    <property type="entry name" value="Znf_C2H2_type"/>
</dbReference>
<keyword evidence="6" id="KW-0539">Nucleus</keyword>
<evidence type="ECO:0000256" key="2">
    <source>
        <dbReference type="ARBA" id="ARBA00022723"/>
    </source>
</evidence>
<feature type="compositionally biased region" description="Gly residues" evidence="8">
    <location>
        <begin position="131"/>
        <end position="153"/>
    </location>
</feature>
<evidence type="ECO:0000256" key="4">
    <source>
        <dbReference type="ARBA" id="ARBA00022771"/>
    </source>
</evidence>
<dbReference type="Gene3D" id="4.10.240.10">
    <property type="entry name" value="Zn(2)-C6 fungal-type DNA-binding domain"/>
    <property type="match status" value="1"/>
</dbReference>
<evidence type="ECO:0000256" key="7">
    <source>
        <dbReference type="PROSITE-ProRule" id="PRU00042"/>
    </source>
</evidence>
<accession>A0A7C8P2C2</accession>
<dbReference type="GO" id="GO:0000785">
    <property type="term" value="C:chromatin"/>
    <property type="evidence" value="ECO:0007669"/>
    <property type="project" value="TreeGrafter"/>
</dbReference>